<keyword evidence="2" id="KW-0378">Hydrolase</keyword>
<evidence type="ECO:0000313" key="3">
    <source>
        <dbReference type="Proteomes" id="UP000827952"/>
    </source>
</evidence>
<protein>
    <submittedName>
        <fullName evidence="2">DNA helicase</fullName>
    </submittedName>
</protein>
<keyword evidence="2" id="KW-0547">Nucleotide-binding</keyword>
<dbReference type="InterPro" id="IPR051055">
    <property type="entry name" value="PIF1_helicase"/>
</dbReference>
<dbReference type="CDD" id="cd18809">
    <property type="entry name" value="SF1_C_RecD"/>
    <property type="match status" value="1"/>
</dbReference>
<dbReference type="Pfam" id="PF13538">
    <property type="entry name" value="UvrD_C_2"/>
    <property type="match status" value="1"/>
</dbReference>
<gene>
    <name evidence="2" type="ORF">vBAfaPQDWS595_35</name>
</gene>
<proteinExistence type="predicted"/>
<accession>A0AAE8Y4H2</accession>
<dbReference type="Gene3D" id="3.40.50.300">
    <property type="entry name" value="P-loop containing nucleotide triphosphate hydrolases"/>
    <property type="match status" value="2"/>
</dbReference>
<evidence type="ECO:0000259" key="1">
    <source>
        <dbReference type="Pfam" id="PF13538"/>
    </source>
</evidence>
<organism evidence="2 3">
    <name type="scientific">Alcaligenes phage vB_Af_QDWS595</name>
    <dbReference type="NCBI Taxonomy" id="2877946"/>
    <lineage>
        <taxon>Viruses</taxon>
        <taxon>Duplodnaviria</taxon>
        <taxon>Heunggongvirae</taxon>
        <taxon>Uroviricota</taxon>
        <taxon>Caudoviricetes</taxon>
        <taxon>Schitoviridae</taxon>
        <taxon>Petruschkyvirus</taxon>
        <taxon>Petruschkyvirus QDWS595</taxon>
    </lineage>
</organism>
<dbReference type="GO" id="GO:0004386">
    <property type="term" value="F:helicase activity"/>
    <property type="evidence" value="ECO:0007669"/>
    <property type="project" value="UniProtKB-KW"/>
</dbReference>
<dbReference type="PANTHER" id="PTHR47642">
    <property type="entry name" value="ATP-DEPENDENT DNA HELICASE"/>
    <property type="match status" value="1"/>
</dbReference>
<dbReference type="SUPFAM" id="SSF52540">
    <property type="entry name" value="P-loop containing nucleoside triphosphate hydrolases"/>
    <property type="match status" value="1"/>
</dbReference>
<sequence length="432" mass="48617">MTNKKPNEGQQKVIDACLDFLLDSNEKYLEVDGPAGTGKTFIQGQIIDTVLPQYEGTCKLLGMSPKYTDVALTATTNKAAEQLGRASGRPVSTIHSHLSLMVRDDFKTGKSTLSRRRDIPLVKDQILFIDEKSFIGSYQLKDFIHDYTLNCKIILFGDSLQLEPPMDVMAKWDTNYKFELTEPVRNAGQPALQELCNQLRETVRTGVFKPIQLVPGVIDQLRGEEMVKAVKQSFVDEPIDTRFIAYSNNKVNAYNNFIRKDLRGKPELYEDGEILVCNTHMQYSDTGKFSTEEEVTLVDVSSKIDTHVLDDGATLHTYKATVIGSFGDEAVLNIPTSPEHLSQLKKYFAGRKNWQEYFRLRDCFPDLRPRDASTIHKAQGSTVHTIFIDLNDLSQCNVANTVARLLYVAVSRASDRVIFYGDLPEKYGGLCS</sequence>
<keyword evidence="2" id="KW-0067">ATP-binding</keyword>
<dbReference type="InterPro" id="IPR027785">
    <property type="entry name" value="UvrD-like_helicase_C"/>
</dbReference>
<reference evidence="2" key="1">
    <citation type="submission" date="2021-09" db="EMBL/GenBank/DDBJ databases">
        <title>Complete genome analysis of a novel Alcaligenes phage vB_Af_QDWS595.</title>
        <authorList>
            <person name="Jing Y."/>
            <person name="Wang J."/>
        </authorList>
    </citation>
    <scope>NUCLEOTIDE SEQUENCE</scope>
</reference>
<dbReference type="InterPro" id="IPR027417">
    <property type="entry name" value="P-loop_NTPase"/>
</dbReference>
<feature type="domain" description="UvrD-like helicase C-terminal" evidence="1">
    <location>
        <begin position="372"/>
        <end position="419"/>
    </location>
</feature>
<dbReference type="Gene3D" id="2.30.30.780">
    <property type="match status" value="1"/>
</dbReference>
<dbReference type="Pfam" id="PF13604">
    <property type="entry name" value="AAA_30"/>
    <property type="match status" value="1"/>
</dbReference>
<keyword evidence="2" id="KW-0347">Helicase</keyword>
<name>A0AAE8Y4H2_9CAUD</name>
<dbReference type="EMBL" id="OK149171">
    <property type="protein sequence ID" value="UCR75519.1"/>
    <property type="molecule type" value="Genomic_DNA"/>
</dbReference>
<evidence type="ECO:0000313" key="2">
    <source>
        <dbReference type="EMBL" id="UCR75519.1"/>
    </source>
</evidence>
<keyword evidence="3" id="KW-1185">Reference proteome</keyword>
<dbReference type="Proteomes" id="UP000827952">
    <property type="component" value="Segment"/>
</dbReference>